<name>A0ABT4TNR5_9ACTN</name>
<evidence type="ECO:0000313" key="5">
    <source>
        <dbReference type="EMBL" id="MDA2805767.1"/>
    </source>
</evidence>
<feature type="signal peptide" evidence="3">
    <location>
        <begin position="1"/>
        <end position="18"/>
    </location>
</feature>
<organism evidence="5 6">
    <name type="scientific">Nocardiopsis suaedae</name>
    <dbReference type="NCBI Taxonomy" id="3018444"/>
    <lineage>
        <taxon>Bacteria</taxon>
        <taxon>Bacillati</taxon>
        <taxon>Actinomycetota</taxon>
        <taxon>Actinomycetes</taxon>
        <taxon>Streptosporangiales</taxon>
        <taxon>Nocardiopsidaceae</taxon>
        <taxon>Nocardiopsis</taxon>
    </lineage>
</organism>
<dbReference type="PROSITE" id="PS51257">
    <property type="entry name" value="PROKAR_LIPOPROTEIN"/>
    <property type="match status" value="1"/>
</dbReference>
<evidence type="ECO:0000259" key="4">
    <source>
        <dbReference type="SMART" id="SM00854"/>
    </source>
</evidence>
<dbReference type="InterPro" id="IPR019079">
    <property type="entry name" value="Capsule_synth_CapA"/>
</dbReference>
<dbReference type="Pfam" id="PF09587">
    <property type="entry name" value="PGA_cap"/>
    <property type="match status" value="1"/>
</dbReference>
<comment type="similarity">
    <text evidence="1">Belongs to the CapA family.</text>
</comment>
<feature type="region of interest" description="Disordered" evidence="2">
    <location>
        <begin position="22"/>
        <end position="43"/>
    </location>
</feature>
<feature type="chain" id="PRO_5047451837" evidence="3">
    <location>
        <begin position="19"/>
        <end position="358"/>
    </location>
</feature>
<sequence>MKRTTATALLLLSASLTASCSPATGDLERADSAPSAEPEEPAKEPYTIAFGGDVHFEGGLRQRLDTSPGTALGPIAARLSEADLAMVNLETAVTGGGTPAPGKQFRFRAPATAFDALESAGVDVATVANNHGMDFGPDGLQDTLANADSAGFPLVGAGSDEDAAYAPHTVELGGDTVALLGATDVLDAHLMEQWTADGDRPGLASAKNAMQDRLVRAVSDTAETADAVVVYLHWGLEADHCPLPHAPDLAQRLLDAGADAVVGGHAHVLSPGGYAPGGYVHYGLGNFVFYNHRGPTAQSGVLTLTLQDGEVIGDEWAPARLEGGIPIPYEGDAADTAVAQWEELRNTCMVGLSAVPSG</sequence>
<protein>
    <submittedName>
        <fullName evidence="5">CapA family protein</fullName>
    </submittedName>
</protein>
<evidence type="ECO:0000256" key="2">
    <source>
        <dbReference type="SAM" id="MobiDB-lite"/>
    </source>
</evidence>
<feature type="domain" description="Capsule synthesis protein CapA" evidence="4">
    <location>
        <begin position="47"/>
        <end position="291"/>
    </location>
</feature>
<dbReference type="CDD" id="cd07381">
    <property type="entry name" value="MPP_CapA"/>
    <property type="match status" value="1"/>
</dbReference>
<keyword evidence="6" id="KW-1185">Reference proteome</keyword>
<evidence type="ECO:0000313" key="6">
    <source>
        <dbReference type="Proteomes" id="UP001165685"/>
    </source>
</evidence>
<accession>A0ABT4TNR5</accession>
<dbReference type="InterPro" id="IPR029052">
    <property type="entry name" value="Metallo-depent_PP-like"/>
</dbReference>
<dbReference type="Gene3D" id="3.60.21.10">
    <property type="match status" value="1"/>
</dbReference>
<dbReference type="PANTHER" id="PTHR33393">
    <property type="entry name" value="POLYGLUTAMINE SYNTHESIS ACCESSORY PROTEIN RV0574C-RELATED"/>
    <property type="match status" value="1"/>
</dbReference>
<proteinExistence type="inferred from homology"/>
<dbReference type="Proteomes" id="UP001165685">
    <property type="component" value="Unassembled WGS sequence"/>
</dbReference>
<keyword evidence="3" id="KW-0732">Signal</keyword>
<evidence type="ECO:0000256" key="3">
    <source>
        <dbReference type="SAM" id="SignalP"/>
    </source>
</evidence>
<dbReference type="SMART" id="SM00854">
    <property type="entry name" value="PGA_cap"/>
    <property type="match status" value="1"/>
</dbReference>
<reference evidence="5" key="1">
    <citation type="submission" date="2023-01" db="EMBL/GenBank/DDBJ databases">
        <title>Draft genome sequence of Nocardiopsis sp. LSu2-4 isolated from halophytes.</title>
        <authorList>
            <person name="Duangmal K."/>
            <person name="Chantavorakit T."/>
        </authorList>
    </citation>
    <scope>NUCLEOTIDE SEQUENCE</scope>
    <source>
        <strain evidence="5">LSu2-4</strain>
    </source>
</reference>
<dbReference type="RefSeq" id="WP_270678418.1">
    <property type="nucleotide sequence ID" value="NZ_JAQFWP010000025.1"/>
</dbReference>
<dbReference type="PANTHER" id="PTHR33393:SF13">
    <property type="entry name" value="PGA BIOSYNTHESIS PROTEIN CAPA"/>
    <property type="match status" value="1"/>
</dbReference>
<dbReference type="InterPro" id="IPR052169">
    <property type="entry name" value="CW_Biosynth-Accessory"/>
</dbReference>
<gene>
    <name evidence="5" type="ORF">O4U47_14720</name>
</gene>
<evidence type="ECO:0000256" key="1">
    <source>
        <dbReference type="ARBA" id="ARBA00005662"/>
    </source>
</evidence>
<dbReference type="EMBL" id="JAQFWP010000025">
    <property type="protein sequence ID" value="MDA2805767.1"/>
    <property type="molecule type" value="Genomic_DNA"/>
</dbReference>
<comment type="caution">
    <text evidence="5">The sequence shown here is derived from an EMBL/GenBank/DDBJ whole genome shotgun (WGS) entry which is preliminary data.</text>
</comment>
<dbReference type="SUPFAM" id="SSF56300">
    <property type="entry name" value="Metallo-dependent phosphatases"/>
    <property type="match status" value="1"/>
</dbReference>